<organism evidence="4 5">
    <name type="scientific">Durusdinium trenchii</name>
    <dbReference type="NCBI Taxonomy" id="1381693"/>
    <lineage>
        <taxon>Eukaryota</taxon>
        <taxon>Sar</taxon>
        <taxon>Alveolata</taxon>
        <taxon>Dinophyceae</taxon>
        <taxon>Suessiales</taxon>
        <taxon>Symbiodiniaceae</taxon>
        <taxon>Durusdinium</taxon>
    </lineage>
</organism>
<dbReference type="Pfam" id="PF24681">
    <property type="entry name" value="Kelch_KLHDC2_KLHL20_DRC7"/>
    <property type="match status" value="1"/>
</dbReference>
<gene>
    <name evidence="4" type="ORF">CCMP2556_LOCUS17097</name>
</gene>
<dbReference type="SUPFAM" id="SSF117281">
    <property type="entry name" value="Kelch motif"/>
    <property type="match status" value="1"/>
</dbReference>
<name>A0ABP0KNI6_9DINO</name>
<proteinExistence type="predicted"/>
<protein>
    <submittedName>
        <fullName evidence="4">Uncharacterized protein</fullName>
    </submittedName>
</protein>
<reference evidence="4 5" key="1">
    <citation type="submission" date="2024-02" db="EMBL/GenBank/DDBJ databases">
        <authorList>
            <person name="Chen Y."/>
            <person name="Shah S."/>
            <person name="Dougan E. K."/>
            <person name="Thang M."/>
            <person name="Chan C."/>
        </authorList>
    </citation>
    <scope>NUCLEOTIDE SEQUENCE [LARGE SCALE GENOMIC DNA]</scope>
</reference>
<dbReference type="Gene3D" id="2.120.10.80">
    <property type="entry name" value="Kelch-type beta propeller"/>
    <property type="match status" value="2"/>
</dbReference>
<keyword evidence="1" id="KW-0880">Kelch repeat</keyword>
<sequence length="603" mass="67286">MDVLDALLPETRLHVLRCVCGGAESLPAQSLRALLAVSKSWYSLSLSQEILPFARNLHCQLLTPANVCKRSGEVWPPGEPLQVHRTQDSQPLGDHDVLIRCLQICLHRRFQPALELYSQLEEAANLETWIRQLEEFRLQQFPQASGPGDAPPPSWCAAATVLPHGRLCVVGGGCYSYELINAQSNIKEVLWHQPNVYMFDLATQQWSRQDTTGSPPPAAHTYASAHTVLGSRWVFWCGGYYGQAYNTAYALDIETWEWRALRNGSTNSPTPRYFVASFEHLGALYAWGGRSSQDKYCNDLWRLDRSRAHQDIIHTDEVAATGSIPPPRFGSSLTNCDDRFAVLFGGGQWKTGGRFLSDSTTYSLNLNTHEWSRLQTTGLEPMPRLQHSAVNLGGNLVLIFGGYEASERRYLGHPHTAVLNARSLQWMQVDGGERLRIGVQVEVRGEDADVKVIGAVVDGPEKIPNSQHNGWHVKAPEEDTEQVPEKVPEEVPEQVGADVMLISESRLQVLPSRQRPRAPSQEDGEELPMPAADGASQRMDDSSFEQIQDVASWIQGQFPCGRAGMAVAEHKAGTRRFYVFGGARYVHQEWFSDVFEFSLEGNQ</sequence>
<dbReference type="EMBL" id="CAXAMN010009358">
    <property type="protein sequence ID" value="CAK9028422.1"/>
    <property type="molecule type" value="Genomic_DNA"/>
</dbReference>
<dbReference type="PANTHER" id="PTHR46093:SF18">
    <property type="entry name" value="FIBRONECTIN TYPE-III DOMAIN-CONTAINING PROTEIN"/>
    <property type="match status" value="1"/>
</dbReference>
<dbReference type="PANTHER" id="PTHR46093">
    <property type="entry name" value="ACYL-COA-BINDING DOMAIN-CONTAINING PROTEIN 5"/>
    <property type="match status" value="1"/>
</dbReference>
<feature type="region of interest" description="Disordered" evidence="3">
    <location>
        <begin position="459"/>
        <end position="487"/>
    </location>
</feature>
<evidence type="ECO:0000256" key="3">
    <source>
        <dbReference type="SAM" id="MobiDB-lite"/>
    </source>
</evidence>
<keyword evidence="2" id="KW-0677">Repeat</keyword>
<evidence type="ECO:0000313" key="4">
    <source>
        <dbReference type="EMBL" id="CAK9028422.1"/>
    </source>
</evidence>
<evidence type="ECO:0000256" key="1">
    <source>
        <dbReference type="ARBA" id="ARBA00022441"/>
    </source>
</evidence>
<comment type="caution">
    <text evidence="4">The sequence shown here is derived from an EMBL/GenBank/DDBJ whole genome shotgun (WGS) entry which is preliminary data.</text>
</comment>
<feature type="region of interest" description="Disordered" evidence="3">
    <location>
        <begin position="510"/>
        <end position="537"/>
    </location>
</feature>
<accession>A0ABP0KNI6</accession>
<keyword evidence="5" id="KW-1185">Reference proteome</keyword>
<dbReference type="Proteomes" id="UP001642484">
    <property type="component" value="Unassembled WGS sequence"/>
</dbReference>
<evidence type="ECO:0000256" key="2">
    <source>
        <dbReference type="ARBA" id="ARBA00022737"/>
    </source>
</evidence>
<dbReference type="InterPro" id="IPR015915">
    <property type="entry name" value="Kelch-typ_b-propeller"/>
</dbReference>
<evidence type="ECO:0000313" key="5">
    <source>
        <dbReference type="Proteomes" id="UP001642484"/>
    </source>
</evidence>